<reference evidence="4" key="1">
    <citation type="submission" date="2023-07" db="EMBL/GenBank/DDBJ databases">
        <title>Sorghum-associated microbial communities from plants grown in Nebraska, USA.</title>
        <authorList>
            <person name="Schachtman D."/>
        </authorList>
    </citation>
    <scope>NUCLEOTIDE SEQUENCE</scope>
    <source>
        <strain evidence="4">BE80</strain>
    </source>
</reference>
<dbReference type="InterPro" id="IPR056935">
    <property type="entry name" value="Rv0428c-like_C"/>
</dbReference>
<dbReference type="InterPro" id="IPR000182">
    <property type="entry name" value="GNAT_dom"/>
</dbReference>
<sequence length="256" mass="29695">MNKMYATEYTHRHIEELTLNHWQPLSTSLYDGWVLRFAKGYTKRANSVQAIYPSTLDVHEKITACEQFYTSNQLSTIFKITPFVQPEELDQLLQDKGYVVIDRTLVQLRRLEDLKAPEHLEVHINEQLTDEWLHHFCRFNAVNEECRETMTQMLSNVRAKTAFITLSVDGLVAACGLGVVEQGVIGLHDIITDTTYRNRGLAEQMILHLLHWGKSHGAVSSYLQVVEKNAPARRLYAKLGYTDAYTYWYRIKKYIP</sequence>
<dbReference type="AlphaFoldDB" id="A0AAP5H727"/>
<dbReference type="Proteomes" id="UP001254832">
    <property type="component" value="Unassembled WGS sequence"/>
</dbReference>
<dbReference type="GO" id="GO:0016747">
    <property type="term" value="F:acyltransferase activity, transferring groups other than amino-acyl groups"/>
    <property type="evidence" value="ECO:0007669"/>
    <property type="project" value="InterPro"/>
</dbReference>
<dbReference type="Gene3D" id="3.40.630.30">
    <property type="match status" value="1"/>
</dbReference>
<proteinExistence type="predicted"/>
<dbReference type="PROSITE" id="PS51186">
    <property type="entry name" value="GNAT"/>
    <property type="match status" value="1"/>
</dbReference>
<gene>
    <name evidence="4" type="ORF">J2W91_004458</name>
</gene>
<dbReference type="InterPro" id="IPR050680">
    <property type="entry name" value="YpeA/RimI_acetyltransf"/>
</dbReference>
<accession>A0AAP5H727</accession>
<dbReference type="SUPFAM" id="SSF55729">
    <property type="entry name" value="Acyl-CoA N-acyltransferases (Nat)"/>
    <property type="match status" value="1"/>
</dbReference>
<feature type="domain" description="N-acetyltransferase" evidence="3">
    <location>
        <begin position="106"/>
        <end position="256"/>
    </location>
</feature>
<comment type="caution">
    <text evidence="4">The sequence shown here is derived from an EMBL/GenBank/DDBJ whole genome shotgun (WGS) entry which is preliminary data.</text>
</comment>
<dbReference type="Pfam" id="PF24553">
    <property type="entry name" value="Rv0428c_C"/>
    <property type="match status" value="1"/>
</dbReference>
<dbReference type="EMBL" id="JAVDTR010000014">
    <property type="protein sequence ID" value="MDR6725953.1"/>
    <property type="molecule type" value="Genomic_DNA"/>
</dbReference>
<organism evidence="4 5">
    <name type="scientific">Paenibacillus amylolyticus</name>
    <dbReference type="NCBI Taxonomy" id="1451"/>
    <lineage>
        <taxon>Bacteria</taxon>
        <taxon>Bacillati</taxon>
        <taxon>Bacillota</taxon>
        <taxon>Bacilli</taxon>
        <taxon>Bacillales</taxon>
        <taxon>Paenibacillaceae</taxon>
        <taxon>Paenibacillus</taxon>
    </lineage>
</organism>
<evidence type="ECO:0000256" key="1">
    <source>
        <dbReference type="ARBA" id="ARBA00022679"/>
    </source>
</evidence>
<keyword evidence="2" id="KW-0012">Acyltransferase</keyword>
<keyword evidence="1" id="KW-0808">Transferase</keyword>
<protein>
    <submittedName>
        <fullName evidence="4">GNAT superfamily N-acetyltransferase</fullName>
    </submittedName>
</protein>
<evidence type="ECO:0000256" key="2">
    <source>
        <dbReference type="ARBA" id="ARBA00023315"/>
    </source>
</evidence>
<evidence type="ECO:0000259" key="3">
    <source>
        <dbReference type="PROSITE" id="PS51186"/>
    </source>
</evidence>
<evidence type="ECO:0000313" key="4">
    <source>
        <dbReference type="EMBL" id="MDR6725953.1"/>
    </source>
</evidence>
<evidence type="ECO:0000313" key="5">
    <source>
        <dbReference type="Proteomes" id="UP001254832"/>
    </source>
</evidence>
<name>A0AAP5H727_PAEAM</name>
<dbReference type="PANTHER" id="PTHR43420:SF44">
    <property type="entry name" value="ACETYLTRANSFERASE YPEA"/>
    <property type="match status" value="1"/>
</dbReference>
<dbReference type="InterPro" id="IPR016181">
    <property type="entry name" value="Acyl_CoA_acyltransferase"/>
</dbReference>
<dbReference type="PANTHER" id="PTHR43420">
    <property type="entry name" value="ACETYLTRANSFERASE"/>
    <property type="match status" value="1"/>
</dbReference>
<dbReference type="CDD" id="cd04301">
    <property type="entry name" value="NAT_SF"/>
    <property type="match status" value="1"/>
</dbReference>